<dbReference type="Pfam" id="PF13377">
    <property type="entry name" value="Peripla_BP_3"/>
    <property type="match status" value="1"/>
</dbReference>
<dbReference type="Gene3D" id="3.40.50.2300">
    <property type="match status" value="2"/>
</dbReference>
<dbReference type="SUPFAM" id="SSF53822">
    <property type="entry name" value="Periplasmic binding protein-like I"/>
    <property type="match status" value="1"/>
</dbReference>
<evidence type="ECO:0000256" key="3">
    <source>
        <dbReference type="ARBA" id="ARBA00023125"/>
    </source>
</evidence>
<sequence>MTTLAEVADAAHVSTASASLVLSGKAKGRVSEATAARVRAAAEDLGYVRDALAGGMRNRRTHTVGVLGENVLSTPYAVAMIDAILTASRELGWSVLLTDSGGAPEQSRRAVRELRSRRVDVIVHAAMYHQRVHVPPELTNVAVLNGFADRDDVVGVVPDEAAAANTAVTHLLELGHRRIGHITHDDSTVAIGLRRTAYEDTLRAAGITPDPSLIIRGGNDPEGADASAWRLLDRADPPTAVFCYNDGIAAGVYRVAAALGLSIPDDLSVVGFDDLKLISTNLAPRLTTMRLPHYEMADWLVRHLIAGDLPTPATTHRCQCDLIVRGSTAPASA</sequence>
<gene>
    <name evidence="6" type="ORF">AAM4_1339</name>
</gene>
<dbReference type="InterPro" id="IPR010982">
    <property type="entry name" value="Lambda_DNA-bd_dom_sf"/>
</dbReference>
<organism evidence="6">
    <name type="scientific">Actinomyces succiniciruminis</name>
    <dbReference type="NCBI Taxonomy" id="1522002"/>
    <lineage>
        <taxon>Bacteria</taxon>
        <taxon>Bacillati</taxon>
        <taxon>Actinomycetota</taxon>
        <taxon>Actinomycetes</taxon>
        <taxon>Actinomycetales</taxon>
        <taxon>Actinomycetaceae</taxon>
        <taxon>Actinomyces</taxon>
    </lineage>
</organism>
<proteinExistence type="predicted"/>
<dbReference type="RefSeq" id="WP_210579947.1">
    <property type="nucleotide sequence ID" value="NZ_LK995496.1"/>
</dbReference>
<dbReference type="InterPro" id="IPR028082">
    <property type="entry name" value="Peripla_BP_I"/>
</dbReference>
<evidence type="ECO:0000259" key="5">
    <source>
        <dbReference type="PROSITE" id="PS50932"/>
    </source>
</evidence>
<protein>
    <submittedName>
        <fullName evidence="6">Ribose operon repressor, LacI</fullName>
    </submittedName>
</protein>
<keyword evidence="1" id="KW-0678">Repressor</keyword>
<evidence type="ECO:0000256" key="2">
    <source>
        <dbReference type="ARBA" id="ARBA00023015"/>
    </source>
</evidence>
<evidence type="ECO:0000256" key="4">
    <source>
        <dbReference type="ARBA" id="ARBA00023163"/>
    </source>
</evidence>
<dbReference type="Gene3D" id="1.10.260.40">
    <property type="entry name" value="lambda repressor-like DNA-binding domains"/>
    <property type="match status" value="1"/>
</dbReference>
<evidence type="ECO:0000256" key="1">
    <source>
        <dbReference type="ARBA" id="ARBA00022491"/>
    </source>
</evidence>
<accession>A0A1L7RBD6</accession>
<keyword evidence="2" id="KW-0805">Transcription regulation</keyword>
<dbReference type="CDD" id="cd06288">
    <property type="entry name" value="PBP1_sucrose_transcription_regulator"/>
    <property type="match status" value="1"/>
</dbReference>
<name>A0A1L7RBD6_9ACTO</name>
<feature type="domain" description="HTH lacI-type" evidence="5">
    <location>
        <begin position="2"/>
        <end position="58"/>
    </location>
</feature>
<dbReference type="SMART" id="SM00354">
    <property type="entry name" value="HTH_LACI"/>
    <property type="match status" value="1"/>
</dbReference>
<dbReference type="EMBL" id="LK995496">
    <property type="protein sequence ID" value="CED91171.1"/>
    <property type="molecule type" value="Genomic_DNA"/>
</dbReference>
<dbReference type="PANTHER" id="PTHR30146:SF148">
    <property type="entry name" value="HTH-TYPE TRANSCRIPTIONAL REPRESSOR PURR-RELATED"/>
    <property type="match status" value="1"/>
</dbReference>
<dbReference type="PROSITE" id="PS50932">
    <property type="entry name" value="HTH_LACI_2"/>
    <property type="match status" value="1"/>
</dbReference>
<dbReference type="InterPro" id="IPR046335">
    <property type="entry name" value="LacI/GalR-like_sensor"/>
</dbReference>
<dbReference type="AlphaFoldDB" id="A0A1L7RBD6"/>
<dbReference type="GO" id="GO:0003700">
    <property type="term" value="F:DNA-binding transcription factor activity"/>
    <property type="evidence" value="ECO:0007669"/>
    <property type="project" value="TreeGrafter"/>
</dbReference>
<reference evidence="6" key="1">
    <citation type="submission" date="2014-07" db="EMBL/GenBank/DDBJ databases">
        <authorList>
            <person name="Zhang J.E."/>
            <person name="Yang H."/>
            <person name="Guo J."/>
            <person name="Deng Z."/>
            <person name="Luo H."/>
            <person name="Luo M."/>
            <person name="Zhao B."/>
        </authorList>
    </citation>
    <scope>NUCLEOTIDE SEQUENCE</scope>
    <source>
        <strain evidence="6">AM4</strain>
    </source>
</reference>
<keyword evidence="4" id="KW-0804">Transcription</keyword>
<dbReference type="SUPFAM" id="SSF47413">
    <property type="entry name" value="lambda repressor-like DNA-binding domains"/>
    <property type="match status" value="1"/>
</dbReference>
<dbReference type="InterPro" id="IPR000843">
    <property type="entry name" value="HTH_LacI"/>
</dbReference>
<evidence type="ECO:0000313" key="6">
    <source>
        <dbReference type="EMBL" id="CED91171.1"/>
    </source>
</evidence>
<dbReference type="Pfam" id="PF00356">
    <property type="entry name" value="LacI"/>
    <property type="match status" value="1"/>
</dbReference>
<dbReference type="PANTHER" id="PTHR30146">
    <property type="entry name" value="LACI-RELATED TRANSCRIPTIONAL REPRESSOR"/>
    <property type="match status" value="1"/>
</dbReference>
<dbReference type="GO" id="GO:0000976">
    <property type="term" value="F:transcription cis-regulatory region binding"/>
    <property type="evidence" value="ECO:0007669"/>
    <property type="project" value="TreeGrafter"/>
</dbReference>
<keyword evidence="3" id="KW-0238">DNA-binding</keyword>